<protein>
    <submittedName>
        <fullName evidence="5">Galactose oxidase</fullName>
    </submittedName>
</protein>
<dbReference type="InterPro" id="IPR015915">
    <property type="entry name" value="Kelch-typ_b-propeller"/>
</dbReference>
<dbReference type="AlphaFoldDB" id="A0A0P7C4F6"/>
<feature type="signal peptide" evidence="3">
    <location>
        <begin position="1"/>
        <end position="21"/>
    </location>
</feature>
<dbReference type="STRING" id="1605367.AFM12_00865"/>
<dbReference type="RefSeq" id="WP_055143226.1">
    <property type="nucleotide sequence ID" value="NZ_JXSZ01000005.1"/>
</dbReference>
<dbReference type="EMBL" id="LGTQ01000005">
    <property type="protein sequence ID" value="KPM49218.1"/>
    <property type="molecule type" value="Genomic_DNA"/>
</dbReference>
<feature type="chain" id="PRO_5006136632" evidence="3">
    <location>
        <begin position="22"/>
        <end position="325"/>
    </location>
</feature>
<name>A0A0P7C4F6_9BACT</name>
<evidence type="ECO:0000259" key="4">
    <source>
        <dbReference type="Pfam" id="PF24981"/>
    </source>
</evidence>
<keyword evidence="6" id="KW-1185">Reference proteome</keyword>
<accession>A0A0P7C4F6</accession>
<evidence type="ECO:0000256" key="2">
    <source>
        <dbReference type="ARBA" id="ARBA00022737"/>
    </source>
</evidence>
<evidence type="ECO:0000313" key="6">
    <source>
        <dbReference type="Proteomes" id="UP000050454"/>
    </source>
</evidence>
<dbReference type="OrthoDB" id="996574at2"/>
<dbReference type="InterPro" id="IPR006652">
    <property type="entry name" value="Kelch_1"/>
</dbReference>
<evidence type="ECO:0000313" key="5">
    <source>
        <dbReference type="EMBL" id="KPM49218.1"/>
    </source>
</evidence>
<sequence>MKFVRFLTLFISFSFFTRVQAQQWETLDLSTSCTKRHEASLVSVGDKVFLLGGRGIKPVEILDTKTQTWTKGADTPIEFHHFQAVAYDNEIYVAAAFTGTQLFPHETPIEHMYIYNVDSDTWREGPSLPKDRLRGAAGCVVYDDKLYFVGGALDGHWDGHVTWVDVFNPETQSWQKLADAPNARDHVSIGVIDGKIYVAGGRRTSGKIGKFLDLTEAVVDVYDIANNSWETLPASSNIPTQRAGASAVVMDQQLLIIGGESGVQKQAHNEVEAFDPETGQWKKLSSLNRGRHGTGAALINGKIYTAAGCGNSGGTPELDSVEVYE</sequence>
<dbReference type="InterPro" id="IPR056737">
    <property type="entry name" value="Beta-prop_ATRN-MKLN-like"/>
</dbReference>
<evidence type="ECO:0000256" key="3">
    <source>
        <dbReference type="SAM" id="SignalP"/>
    </source>
</evidence>
<keyword evidence="2" id="KW-0677">Repeat</keyword>
<dbReference type="SUPFAM" id="SSF117281">
    <property type="entry name" value="Kelch motif"/>
    <property type="match status" value="1"/>
</dbReference>
<dbReference type="Gene3D" id="2.120.10.80">
    <property type="entry name" value="Kelch-type beta propeller"/>
    <property type="match status" value="2"/>
</dbReference>
<dbReference type="PANTHER" id="PTHR46344:SF27">
    <property type="entry name" value="KELCH REPEAT SUPERFAMILY PROTEIN"/>
    <property type="match status" value="1"/>
</dbReference>
<comment type="caution">
    <text evidence="5">The sequence shown here is derived from an EMBL/GenBank/DDBJ whole genome shotgun (WGS) entry which is preliminary data.</text>
</comment>
<keyword evidence="1" id="KW-0880">Kelch repeat</keyword>
<dbReference type="PANTHER" id="PTHR46344">
    <property type="entry name" value="OS02G0202900 PROTEIN"/>
    <property type="match status" value="1"/>
</dbReference>
<dbReference type="Proteomes" id="UP000050454">
    <property type="component" value="Unassembled WGS sequence"/>
</dbReference>
<proteinExistence type="predicted"/>
<reference evidence="5 6" key="1">
    <citation type="submission" date="2015-07" db="EMBL/GenBank/DDBJ databases">
        <title>The draft genome sequence of Leadbetterella sp. JN14-9.</title>
        <authorList>
            <person name="Liu Y."/>
            <person name="Du J."/>
            <person name="Shao Z."/>
        </authorList>
    </citation>
    <scope>NUCLEOTIDE SEQUENCE [LARGE SCALE GENOMIC DNA]</scope>
    <source>
        <strain evidence="5 6">JN14-9</strain>
    </source>
</reference>
<feature type="domain" description="Attractin/MKLN-like beta-propeller" evidence="4">
    <location>
        <begin position="19"/>
        <end position="264"/>
    </location>
</feature>
<dbReference type="Pfam" id="PF24981">
    <property type="entry name" value="Beta-prop_ATRN-LZTR1"/>
    <property type="match status" value="1"/>
</dbReference>
<dbReference type="Pfam" id="PF01344">
    <property type="entry name" value="Kelch_1"/>
    <property type="match status" value="1"/>
</dbReference>
<dbReference type="SMART" id="SM00612">
    <property type="entry name" value="Kelch"/>
    <property type="match status" value="5"/>
</dbReference>
<evidence type="ECO:0000256" key="1">
    <source>
        <dbReference type="ARBA" id="ARBA00022441"/>
    </source>
</evidence>
<organism evidence="5 6">
    <name type="scientific">Jiulongibacter sediminis</name>
    <dbReference type="NCBI Taxonomy" id="1605367"/>
    <lineage>
        <taxon>Bacteria</taxon>
        <taxon>Pseudomonadati</taxon>
        <taxon>Bacteroidota</taxon>
        <taxon>Cytophagia</taxon>
        <taxon>Cytophagales</taxon>
        <taxon>Leadbetterellaceae</taxon>
        <taxon>Jiulongibacter</taxon>
    </lineage>
</organism>
<gene>
    <name evidence="5" type="ORF">AFM12_00865</name>
</gene>
<keyword evidence="3" id="KW-0732">Signal</keyword>